<dbReference type="AlphaFoldDB" id="A0A0D0CDP2"/>
<dbReference type="Pfam" id="PF09820">
    <property type="entry name" value="AAA-ATPase_like"/>
    <property type="match status" value="1"/>
</dbReference>
<organism evidence="2 3">
    <name type="scientific">Collybiopsis luxurians FD-317 M1</name>
    <dbReference type="NCBI Taxonomy" id="944289"/>
    <lineage>
        <taxon>Eukaryota</taxon>
        <taxon>Fungi</taxon>
        <taxon>Dikarya</taxon>
        <taxon>Basidiomycota</taxon>
        <taxon>Agaricomycotina</taxon>
        <taxon>Agaricomycetes</taxon>
        <taxon>Agaricomycetidae</taxon>
        <taxon>Agaricales</taxon>
        <taxon>Marasmiineae</taxon>
        <taxon>Omphalotaceae</taxon>
        <taxon>Collybiopsis</taxon>
        <taxon>Collybiopsis luxurians</taxon>
    </lineage>
</organism>
<feature type="domain" description="AAA-ATPase-like" evidence="1">
    <location>
        <begin position="81"/>
        <end position="270"/>
    </location>
</feature>
<dbReference type="HOGENOM" id="CLU_072361_0_0_1"/>
<reference evidence="2 3" key="1">
    <citation type="submission" date="2014-04" db="EMBL/GenBank/DDBJ databases">
        <title>Evolutionary Origins and Diversification of the Mycorrhizal Mutualists.</title>
        <authorList>
            <consortium name="DOE Joint Genome Institute"/>
            <consortium name="Mycorrhizal Genomics Consortium"/>
            <person name="Kohler A."/>
            <person name="Kuo A."/>
            <person name="Nagy L.G."/>
            <person name="Floudas D."/>
            <person name="Copeland A."/>
            <person name="Barry K.W."/>
            <person name="Cichocki N."/>
            <person name="Veneault-Fourrey C."/>
            <person name="LaButti K."/>
            <person name="Lindquist E.A."/>
            <person name="Lipzen A."/>
            <person name="Lundell T."/>
            <person name="Morin E."/>
            <person name="Murat C."/>
            <person name="Riley R."/>
            <person name="Ohm R."/>
            <person name="Sun H."/>
            <person name="Tunlid A."/>
            <person name="Henrissat B."/>
            <person name="Grigoriev I.V."/>
            <person name="Hibbett D.S."/>
            <person name="Martin F."/>
        </authorList>
    </citation>
    <scope>NUCLEOTIDE SEQUENCE [LARGE SCALE GENOMIC DNA]</scope>
    <source>
        <strain evidence="2 3">FD-317 M1</strain>
    </source>
</reference>
<name>A0A0D0CDP2_9AGAR</name>
<accession>A0A0D0CDP2</accession>
<evidence type="ECO:0000313" key="2">
    <source>
        <dbReference type="EMBL" id="KIK53058.1"/>
    </source>
</evidence>
<keyword evidence="3" id="KW-1185">Reference proteome</keyword>
<dbReference type="EMBL" id="KN834833">
    <property type="protein sequence ID" value="KIK53058.1"/>
    <property type="molecule type" value="Genomic_DNA"/>
</dbReference>
<gene>
    <name evidence="2" type="ORF">GYMLUDRAFT_250647</name>
</gene>
<dbReference type="Proteomes" id="UP000053593">
    <property type="component" value="Unassembled WGS sequence"/>
</dbReference>
<sequence length="356" mass="40617">MNLPPVHNAWSIKWHRWLSGVARLFRNYASHTRTDSDSCSYDSFTQANVVHLPLQWKWGRPGPEGDIPSVERFPSRFPSRVNKQKYFMELLPFVNCVIHRPTGFGKTAFLDQLAAFCNVYSEENFDDICSASLKFHHKNHLLLQFDLTNIIQKDEPFSVAIFRTKLQEHIDATVHRFLIKYTDQLQWVKRGLKVDQMSTPNVCLYAPLGASHSTIITVDAYDTPFMNVSPEHVSQVKEAIQEILYYGVLGMFSGFGIHLAMLECIFVMGIGIQGCDDLTPEGFVNIVDISSDADSAKMAGFTQEEITDLVEKWVAADKRECLLSEILKICWHERFTKGGENVYSCREVMCMIAVNM</sequence>
<proteinExistence type="predicted"/>
<evidence type="ECO:0000259" key="1">
    <source>
        <dbReference type="Pfam" id="PF09820"/>
    </source>
</evidence>
<dbReference type="InterPro" id="IPR018631">
    <property type="entry name" value="AAA-ATPase-like_dom"/>
</dbReference>
<protein>
    <recommendedName>
        <fullName evidence="1">AAA-ATPase-like domain-containing protein</fullName>
    </recommendedName>
</protein>
<evidence type="ECO:0000313" key="3">
    <source>
        <dbReference type="Proteomes" id="UP000053593"/>
    </source>
</evidence>
<dbReference type="OrthoDB" id="3068380at2759"/>